<accession>F2JK95</accession>
<dbReference type="eggNOG" id="ENOG502Z8Z7">
    <property type="taxonomic scope" value="Bacteria"/>
</dbReference>
<dbReference type="RefSeq" id="WP_013658883.1">
    <property type="nucleotide sequence ID" value="NC_015275.1"/>
</dbReference>
<dbReference type="KEGG" id="cle:Clole_3932"/>
<sequence length="307" mass="34644">MNKYKADETHNEQLTNQLLEHMNTIEIPKELDSLVNAAIEKGKKTERMIIMKKWIRNSTATAAAIIVGFVGATNLSPTFAKSLSDIPVVNTLVKVVSFIQFDYHEDTYEATIDTPVLEGLTNEKLEATLNQKYLEENKKLYEQFEKDVADMKSFEEGGHLGVDSGFEIKTNNDQILSIARYVVNTVGSSSTTMTYDTIDKQNEIIITLPSLFKDDSYIEIISENIKEQMRTKRAADSNLMYWIAGEPDAIDGFDRILADQSFYITDQGKLVISFDKYIVGPGSMGIQEFEIPTDTIQDILVSNTYIK</sequence>
<evidence type="ECO:0000313" key="4">
    <source>
        <dbReference type="EMBL" id="ADZ85610.1"/>
    </source>
</evidence>
<dbReference type="AlphaFoldDB" id="F2JK95"/>
<evidence type="ECO:0000259" key="3">
    <source>
        <dbReference type="Pfam" id="PF13786"/>
    </source>
</evidence>
<keyword evidence="5" id="KW-1185">Reference proteome</keyword>
<feature type="domain" description="DUF4179" evidence="3">
    <location>
        <begin position="52"/>
        <end position="111"/>
    </location>
</feature>
<dbReference type="Proteomes" id="UP000008467">
    <property type="component" value="Chromosome"/>
</dbReference>
<dbReference type="Gene3D" id="3.30.565.40">
    <property type="entry name" value="Fervidobacterium nodosum Rt17-B1 like"/>
    <property type="match status" value="1"/>
</dbReference>
<reference evidence="4 5" key="1">
    <citation type="journal article" date="2011" name="J. Bacteriol.">
        <title>Complete genome sequence of the cellulose-degrading bacterium Cellulosilyticum lentocellum.</title>
        <authorList>
            <consortium name="US DOE Joint Genome Institute"/>
            <person name="Miller D.A."/>
            <person name="Suen G."/>
            <person name="Bruce D."/>
            <person name="Copeland A."/>
            <person name="Cheng J.F."/>
            <person name="Detter C."/>
            <person name="Goodwin L.A."/>
            <person name="Han C.S."/>
            <person name="Hauser L.J."/>
            <person name="Land M.L."/>
            <person name="Lapidus A."/>
            <person name="Lucas S."/>
            <person name="Meincke L."/>
            <person name="Pitluck S."/>
            <person name="Tapia R."/>
            <person name="Teshima H."/>
            <person name="Woyke T."/>
            <person name="Fox B.G."/>
            <person name="Angert E.R."/>
            <person name="Currie C.R."/>
        </authorList>
    </citation>
    <scope>NUCLEOTIDE SEQUENCE [LARGE SCALE GENOMIC DNA]</scope>
    <source>
        <strain evidence="5">ATCC 49066 / DSM 5427 / NCIMB 11756 / RHM5</strain>
    </source>
</reference>
<evidence type="ECO:0000256" key="1">
    <source>
        <dbReference type="SAM" id="Phobius"/>
    </source>
</evidence>
<dbReference type="Pfam" id="PF11738">
    <property type="entry name" value="DUF3298"/>
    <property type="match status" value="1"/>
</dbReference>
<dbReference type="InterPro" id="IPR025436">
    <property type="entry name" value="DUF4179"/>
</dbReference>
<dbReference type="InterPro" id="IPR037126">
    <property type="entry name" value="PdaC/RsiV-like_sf"/>
</dbReference>
<feature type="transmembrane region" description="Helical" evidence="1">
    <location>
        <begin position="54"/>
        <end position="72"/>
    </location>
</feature>
<keyword evidence="1" id="KW-0472">Membrane</keyword>
<evidence type="ECO:0008006" key="6">
    <source>
        <dbReference type="Google" id="ProtNLM"/>
    </source>
</evidence>
<dbReference type="HOGENOM" id="CLU_049430_0_0_9"/>
<dbReference type="InterPro" id="IPR021729">
    <property type="entry name" value="DUF3298"/>
</dbReference>
<evidence type="ECO:0000313" key="5">
    <source>
        <dbReference type="Proteomes" id="UP000008467"/>
    </source>
</evidence>
<protein>
    <recommendedName>
        <fullName evidence="6">Anti-sigma factor</fullName>
    </recommendedName>
</protein>
<dbReference type="Gene3D" id="3.90.640.20">
    <property type="entry name" value="Heat-shock cognate protein, ATPase"/>
    <property type="match status" value="1"/>
</dbReference>
<gene>
    <name evidence="4" type="ordered locus">Clole_3932</name>
</gene>
<dbReference type="Pfam" id="PF13786">
    <property type="entry name" value="DUF4179"/>
    <property type="match status" value="1"/>
</dbReference>
<keyword evidence="1" id="KW-1133">Transmembrane helix</keyword>
<dbReference type="EMBL" id="CP002582">
    <property type="protein sequence ID" value="ADZ85610.1"/>
    <property type="molecule type" value="Genomic_DNA"/>
</dbReference>
<evidence type="ECO:0000259" key="2">
    <source>
        <dbReference type="Pfam" id="PF11738"/>
    </source>
</evidence>
<proteinExistence type="predicted"/>
<organism evidence="4 5">
    <name type="scientific">Cellulosilyticum lentocellum (strain ATCC 49066 / DSM 5427 / NCIMB 11756 / RHM5)</name>
    <name type="common">Clostridium lentocellum</name>
    <dbReference type="NCBI Taxonomy" id="642492"/>
    <lineage>
        <taxon>Bacteria</taxon>
        <taxon>Bacillati</taxon>
        <taxon>Bacillota</taxon>
        <taxon>Clostridia</taxon>
        <taxon>Lachnospirales</taxon>
        <taxon>Cellulosilyticaceae</taxon>
        <taxon>Cellulosilyticum</taxon>
    </lineage>
</organism>
<name>F2JK95_CELLD</name>
<dbReference type="STRING" id="642492.Clole_3932"/>
<feature type="domain" description="DUF3298" evidence="2">
    <location>
        <begin position="211"/>
        <end position="293"/>
    </location>
</feature>
<keyword evidence="1" id="KW-0812">Transmembrane</keyword>